<dbReference type="PANTHER" id="PTHR48098:SF1">
    <property type="entry name" value="DIACYLGLYCEROL ACYLTRANSFERASE_MYCOLYLTRANSFERASE AG85A"/>
    <property type="match status" value="1"/>
</dbReference>
<proteinExistence type="predicted"/>
<protein>
    <submittedName>
        <fullName evidence="2">S-formylglutathione hydrolase FrmB</fullName>
    </submittedName>
</protein>
<evidence type="ECO:0000313" key="3">
    <source>
        <dbReference type="Proteomes" id="UP000199051"/>
    </source>
</evidence>
<keyword evidence="1" id="KW-0732">Signal</keyword>
<keyword evidence="3" id="KW-1185">Reference proteome</keyword>
<dbReference type="SUPFAM" id="SSF53474">
    <property type="entry name" value="alpha/beta-Hydrolases"/>
    <property type="match status" value="1"/>
</dbReference>
<dbReference type="GO" id="GO:0016747">
    <property type="term" value="F:acyltransferase activity, transferring groups other than amino-acyl groups"/>
    <property type="evidence" value="ECO:0007669"/>
    <property type="project" value="TreeGrafter"/>
</dbReference>
<dbReference type="EMBL" id="FOGI01000001">
    <property type="protein sequence ID" value="SEQ96520.1"/>
    <property type="molecule type" value="Genomic_DNA"/>
</dbReference>
<dbReference type="AlphaFoldDB" id="A0A1H9KBI2"/>
<sequence>MNMRELARWGAAVATCVAVVLPTPAQAEAEPPRFVDGFGLTVKVQPTWIDGAHRTFTFSVASTEVPRPTLLPTQVAGQHVVVVTLPEDYAGSAKRYPVLYALHGNPDMPDTRWNVDRAEIATQGKPLITVQPNGVRSWYSNWVNPGAVGKQNWESFHLDQLIPFVDANLRTIANRDGRAILGHSMGGFGALHYAEHRPELFGYVGSMSGGLDLRNPVMRGVVVTTELIEASGVPTVGADAIFGPPVWPFDGIWNAESPAHNVAPLRGMGVALYTGNGGNLLDNPVQAIAEQQARETNLVTVANLTAAGVPFDFLDYGDGSTWAPGCTGKHASPPCVQKAMTHFVGLVLGRLQHP</sequence>
<evidence type="ECO:0000313" key="2">
    <source>
        <dbReference type="EMBL" id="SEQ96520.1"/>
    </source>
</evidence>
<gene>
    <name evidence="2" type="ORF">SAMN04487818_101106</name>
</gene>
<dbReference type="InterPro" id="IPR050583">
    <property type="entry name" value="Mycobacterial_A85_antigen"/>
</dbReference>
<dbReference type="STRING" id="155974.SAMN04487818_101106"/>
<dbReference type="Gene3D" id="3.40.50.1820">
    <property type="entry name" value="alpha/beta hydrolase"/>
    <property type="match status" value="1"/>
</dbReference>
<organism evidence="2 3">
    <name type="scientific">Actinokineospora terrae</name>
    <dbReference type="NCBI Taxonomy" id="155974"/>
    <lineage>
        <taxon>Bacteria</taxon>
        <taxon>Bacillati</taxon>
        <taxon>Actinomycetota</taxon>
        <taxon>Actinomycetes</taxon>
        <taxon>Pseudonocardiales</taxon>
        <taxon>Pseudonocardiaceae</taxon>
        <taxon>Actinokineospora</taxon>
    </lineage>
</organism>
<accession>A0A1H9KBI2</accession>
<dbReference type="Proteomes" id="UP000199051">
    <property type="component" value="Unassembled WGS sequence"/>
</dbReference>
<name>A0A1H9KBI2_9PSEU</name>
<feature type="signal peptide" evidence="1">
    <location>
        <begin position="1"/>
        <end position="27"/>
    </location>
</feature>
<feature type="chain" id="PRO_5011795181" evidence="1">
    <location>
        <begin position="28"/>
        <end position="354"/>
    </location>
</feature>
<dbReference type="Pfam" id="PF00756">
    <property type="entry name" value="Esterase"/>
    <property type="match status" value="1"/>
</dbReference>
<reference evidence="3" key="1">
    <citation type="submission" date="2016-10" db="EMBL/GenBank/DDBJ databases">
        <authorList>
            <person name="Varghese N."/>
            <person name="Submissions S."/>
        </authorList>
    </citation>
    <scope>NUCLEOTIDE SEQUENCE [LARGE SCALE GENOMIC DNA]</scope>
    <source>
        <strain evidence="3">DSM 44260</strain>
    </source>
</reference>
<evidence type="ECO:0000256" key="1">
    <source>
        <dbReference type="SAM" id="SignalP"/>
    </source>
</evidence>
<dbReference type="InterPro" id="IPR000801">
    <property type="entry name" value="Esterase-like"/>
</dbReference>
<dbReference type="PANTHER" id="PTHR48098">
    <property type="entry name" value="ENTEROCHELIN ESTERASE-RELATED"/>
    <property type="match status" value="1"/>
</dbReference>
<dbReference type="InterPro" id="IPR029058">
    <property type="entry name" value="AB_hydrolase_fold"/>
</dbReference>
<dbReference type="GO" id="GO:0016787">
    <property type="term" value="F:hydrolase activity"/>
    <property type="evidence" value="ECO:0007669"/>
    <property type="project" value="UniProtKB-KW"/>
</dbReference>
<dbReference type="RefSeq" id="WP_245782102.1">
    <property type="nucleotide sequence ID" value="NZ_FOGI01000001.1"/>
</dbReference>
<keyword evidence="2" id="KW-0378">Hydrolase</keyword>